<sequence>MDDIGMAAFSVFFMQSPSFLAHQQALAEGPGRGRSNAHTLFGLSAIPSDNHIRAMLDGVPTDHFDGLFSGIVRTLDERGGLEAMRRLDGRVLIALDGSEHFCSRKVSCPQCSTR</sequence>
<organism evidence="1 2">
    <name type="scientific">Roseospira visakhapatnamensis</name>
    <dbReference type="NCBI Taxonomy" id="390880"/>
    <lineage>
        <taxon>Bacteria</taxon>
        <taxon>Pseudomonadati</taxon>
        <taxon>Pseudomonadota</taxon>
        <taxon>Alphaproteobacteria</taxon>
        <taxon>Rhodospirillales</taxon>
        <taxon>Rhodospirillaceae</taxon>
        <taxon>Roseospira</taxon>
    </lineage>
</organism>
<accession>A0A7W6RBA0</accession>
<keyword evidence="2" id="KW-1185">Reference proteome</keyword>
<gene>
    <name evidence="1" type="ORF">GGD89_000875</name>
</gene>
<proteinExistence type="predicted"/>
<comment type="caution">
    <text evidence="1">The sequence shown here is derived from an EMBL/GenBank/DDBJ whole genome shotgun (WGS) entry which is preliminary data.</text>
</comment>
<name>A0A7W6RBA0_9PROT</name>
<evidence type="ECO:0000313" key="1">
    <source>
        <dbReference type="EMBL" id="MBB4265260.1"/>
    </source>
</evidence>
<dbReference type="Proteomes" id="UP000554286">
    <property type="component" value="Unassembled WGS sequence"/>
</dbReference>
<protein>
    <submittedName>
        <fullName evidence="1">Uncharacterized protein</fullName>
    </submittedName>
</protein>
<feature type="non-terminal residue" evidence="1">
    <location>
        <position position="114"/>
    </location>
</feature>
<evidence type="ECO:0000313" key="2">
    <source>
        <dbReference type="Proteomes" id="UP000554286"/>
    </source>
</evidence>
<reference evidence="1 2" key="1">
    <citation type="submission" date="2020-08" db="EMBL/GenBank/DDBJ databases">
        <title>Genome sequencing of Purple Non-Sulfur Bacteria from various extreme environments.</title>
        <authorList>
            <person name="Mayer M."/>
        </authorList>
    </citation>
    <scope>NUCLEOTIDE SEQUENCE [LARGE SCALE GENOMIC DNA]</scope>
    <source>
        <strain evidence="1 2">JA131</strain>
    </source>
</reference>
<dbReference type="EMBL" id="JACIGK010000004">
    <property type="protein sequence ID" value="MBB4265260.1"/>
    <property type="molecule type" value="Genomic_DNA"/>
</dbReference>
<dbReference type="AlphaFoldDB" id="A0A7W6RBA0"/>